<accession>F2NLK3</accession>
<dbReference type="HOGENOM" id="CLU_141459_2_0_0"/>
<dbReference type="InterPro" id="IPR038693">
    <property type="entry name" value="PaaB_sf"/>
</dbReference>
<proteinExistence type="predicted"/>
<dbReference type="InterPro" id="IPR009359">
    <property type="entry name" value="PaaB"/>
</dbReference>
<dbReference type="AlphaFoldDB" id="F2NLK3"/>
<dbReference type="Proteomes" id="UP000007030">
    <property type="component" value="Chromosome"/>
</dbReference>
<dbReference type="Gene3D" id="3.10.20.520">
    <property type="entry name" value="Phenylacetic acid degradation B"/>
    <property type="match status" value="1"/>
</dbReference>
<dbReference type="KEGG" id="mhd:Marky_1367"/>
<organism evidence="1 2">
    <name type="scientific">Marinithermus hydrothermalis (strain DSM 14884 / JCM 11576 / T1)</name>
    <dbReference type="NCBI Taxonomy" id="869210"/>
    <lineage>
        <taxon>Bacteria</taxon>
        <taxon>Thermotogati</taxon>
        <taxon>Deinococcota</taxon>
        <taxon>Deinococci</taxon>
        <taxon>Thermales</taxon>
        <taxon>Thermaceae</taxon>
        <taxon>Marinithermus</taxon>
    </lineage>
</organism>
<evidence type="ECO:0000313" key="1">
    <source>
        <dbReference type="EMBL" id="AEB12102.1"/>
    </source>
</evidence>
<reference evidence="1 2" key="1">
    <citation type="journal article" date="2012" name="Stand. Genomic Sci.">
        <title>Complete genome sequence of the aerobic, heterotroph Marinithermus hydrothermalis type strain (T1(T)) from a deep-sea hydrothermal vent chimney.</title>
        <authorList>
            <person name="Copeland A."/>
            <person name="Gu W."/>
            <person name="Yasawong M."/>
            <person name="Lapidus A."/>
            <person name="Lucas S."/>
            <person name="Deshpande S."/>
            <person name="Pagani I."/>
            <person name="Tapia R."/>
            <person name="Cheng J.F."/>
            <person name="Goodwin L.A."/>
            <person name="Pitluck S."/>
            <person name="Liolios K."/>
            <person name="Ivanova N."/>
            <person name="Mavromatis K."/>
            <person name="Mikhailova N."/>
            <person name="Pati A."/>
            <person name="Chen A."/>
            <person name="Palaniappan K."/>
            <person name="Land M."/>
            <person name="Pan C."/>
            <person name="Brambilla E.M."/>
            <person name="Rohde M."/>
            <person name="Tindall B.J."/>
            <person name="Sikorski J."/>
            <person name="Goker M."/>
            <person name="Detter J.C."/>
            <person name="Bristow J."/>
            <person name="Eisen J.A."/>
            <person name="Markowitz V."/>
            <person name="Hugenholtz P."/>
            <person name="Kyrpides N.C."/>
            <person name="Klenk H.P."/>
            <person name="Woyke T."/>
        </authorList>
    </citation>
    <scope>NUCLEOTIDE SEQUENCE [LARGE SCALE GENOMIC DNA]</scope>
    <source>
        <strain evidence="2">DSM 14884 / JCM 11576 / T1</strain>
    </source>
</reference>
<name>F2NLK3_MARHT</name>
<dbReference type="OrthoDB" id="162697at2"/>
<dbReference type="EMBL" id="CP002630">
    <property type="protein sequence ID" value="AEB12102.1"/>
    <property type="molecule type" value="Genomic_DNA"/>
</dbReference>
<dbReference type="Pfam" id="PF06243">
    <property type="entry name" value="PaaB"/>
    <property type="match status" value="1"/>
</dbReference>
<protein>
    <submittedName>
        <fullName evidence="1">Phenylacetic acid degradation B</fullName>
    </submittedName>
</protein>
<dbReference type="STRING" id="869210.Marky_1367"/>
<sequence>MHAYEVFRQDEEGEPLQHVGSVLAPNRELAIQYARDVYSRRYEAQRLWVVPREAITEVNDADFLQPPLDHTYRMGATYRVTVEKRRQIKEMFKKVAREVTGEA</sequence>
<evidence type="ECO:0000313" key="2">
    <source>
        <dbReference type="Proteomes" id="UP000007030"/>
    </source>
</evidence>
<gene>
    <name evidence="1" type="ordered locus">Marky_1367</name>
</gene>
<dbReference type="eggNOG" id="COG3460">
    <property type="taxonomic scope" value="Bacteria"/>
</dbReference>
<dbReference type="RefSeq" id="WP_013704149.1">
    <property type="nucleotide sequence ID" value="NC_015387.1"/>
</dbReference>
<keyword evidence="2" id="KW-1185">Reference proteome</keyword>